<dbReference type="EMBL" id="CP029490">
    <property type="protein sequence ID" value="AWN20789.1"/>
    <property type="molecule type" value="Genomic_DNA"/>
</dbReference>
<feature type="transmembrane region" description="Helical" evidence="1">
    <location>
        <begin position="377"/>
        <end position="398"/>
    </location>
</feature>
<evidence type="ECO:0008006" key="4">
    <source>
        <dbReference type="Google" id="ProtNLM"/>
    </source>
</evidence>
<keyword evidence="3" id="KW-1185">Reference proteome</keyword>
<organism evidence="2 3">
    <name type="scientific">Streptococcus sobrinus</name>
    <dbReference type="NCBI Taxonomy" id="1310"/>
    <lineage>
        <taxon>Bacteria</taxon>
        <taxon>Bacillati</taxon>
        <taxon>Bacillota</taxon>
        <taxon>Bacilli</taxon>
        <taxon>Lactobacillales</taxon>
        <taxon>Streptococcaceae</taxon>
        <taxon>Streptococcus</taxon>
    </lineage>
</organism>
<reference evidence="2 3" key="1">
    <citation type="submission" date="2018-05" db="EMBL/GenBank/DDBJ databases">
        <title>Complete genome sequences of Streptococcus sobrinus.</title>
        <authorList>
            <person name="Sales M."/>
            <person name="Jensen P.A."/>
        </authorList>
    </citation>
    <scope>NUCLEOTIDE SEQUENCE [LARGE SCALE GENOMIC DNA]</scope>
    <source>
        <strain evidence="2 3">SL1</strain>
    </source>
</reference>
<dbReference type="GeneID" id="93923921"/>
<feature type="transmembrane region" description="Helical" evidence="1">
    <location>
        <begin position="570"/>
        <end position="592"/>
    </location>
</feature>
<sequence>MNQTNNKEFQGKRIDWQQTLDTSKEIAQGLYKILKGLGRYAWGSLKRNASNRLKVFIIALIVSLIYIIPLLMSNGILYGDDLHFHLNRVLSLATIKESPVNFKAFYKVGQGVDLFYPYLTYYPYYLFYKLTNSLYTGWIIYVYCLSLVTYLISYYSSKGIVANNFSSHIFSIFYVFSAYRLGNIVIRFATGEVIAMTFLPLVFYGLYQIIKGNYRKWYILTFGVTLLIYSHILTAVMTAVLVGLIFLTSIWFQEQKLLRFYNFLISVSSSLALGAMQFFSILEQFSYSKIDTPGGFSLNDSSRTFAEIFQLSLKNEIKALVPGLLILVAFILILLQVRKLKKEDFYIIVWVIALLLFESKLIVWPSNASKILDVIQFPWRVNSFITLFSTFLASKIFITRRLKSLFKGLIFFGVLISLTAVNIKSSTDIFKTLSHHKPVVVSELSYRNKLNKVLNVIALRDYANLSAREKDNIPDTGKKIAHQVIIKDSEILLESNFTFKNSYAQGTILNDTGQEQIIELPFYRYKGQIVTLDGEVVPTILSNSGSTTIHFPPGQHQVKITYEYTPMARVAHAASIMALSMIFLYIFIYNLMEKYKVDVYFNRKKGLMIYPA</sequence>
<keyword evidence="1" id="KW-0472">Membrane</keyword>
<evidence type="ECO:0000313" key="2">
    <source>
        <dbReference type="EMBL" id="AWN20789.1"/>
    </source>
</evidence>
<feature type="transmembrane region" description="Helical" evidence="1">
    <location>
        <begin position="345"/>
        <end position="365"/>
    </location>
</feature>
<feature type="transmembrane region" description="Helical" evidence="1">
    <location>
        <begin position="135"/>
        <end position="153"/>
    </location>
</feature>
<feature type="transmembrane region" description="Helical" evidence="1">
    <location>
        <begin position="219"/>
        <end position="252"/>
    </location>
</feature>
<dbReference type="Proteomes" id="UP000245369">
    <property type="component" value="Chromosome"/>
</dbReference>
<accession>A0ABN5LSL2</accession>
<evidence type="ECO:0000256" key="1">
    <source>
        <dbReference type="SAM" id="Phobius"/>
    </source>
</evidence>
<feature type="transmembrane region" description="Helical" evidence="1">
    <location>
        <begin position="258"/>
        <end position="279"/>
    </location>
</feature>
<gene>
    <name evidence="2" type="ORF">DK182_05270</name>
</gene>
<name>A0ABN5LSL2_9STRE</name>
<evidence type="ECO:0000313" key="3">
    <source>
        <dbReference type="Proteomes" id="UP000245369"/>
    </source>
</evidence>
<feature type="transmembrane region" description="Helical" evidence="1">
    <location>
        <begin position="185"/>
        <end position="207"/>
    </location>
</feature>
<feature type="transmembrane region" description="Helical" evidence="1">
    <location>
        <begin position="55"/>
        <end position="78"/>
    </location>
</feature>
<keyword evidence="1" id="KW-0812">Transmembrane</keyword>
<dbReference type="RefSeq" id="WP_002959223.1">
    <property type="nucleotide sequence ID" value="NZ_CP029490.1"/>
</dbReference>
<feature type="transmembrane region" description="Helical" evidence="1">
    <location>
        <begin position="319"/>
        <end position="339"/>
    </location>
</feature>
<protein>
    <recommendedName>
        <fullName evidence="4">Membrane protein 6-pyruvoyl-tetrahydropterin synthase-related domain-containing protein</fullName>
    </recommendedName>
</protein>
<proteinExistence type="predicted"/>
<keyword evidence="1" id="KW-1133">Transmembrane helix</keyword>
<feature type="transmembrane region" description="Helical" evidence="1">
    <location>
        <begin position="404"/>
        <end position="423"/>
    </location>
</feature>